<feature type="transmembrane region" description="Helical" evidence="9">
    <location>
        <begin position="207"/>
        <end position="229"/>
    </location>
</feature>
<dbReference type="eggNOG" id="COG0815">
    <property type="taxonomic scope" value="Bacteria"/>
</dbReference>
<dbReference type="EC" id="2.3.1.269" evidence="9"/>
<evidence type="ECO:0000313" key="11">
    <source>
        <dbReference type="EMBL" id="EFY07024.1"/>
    </source>
</evidence>
<comment type="similarity">
    <text evidence="2 9">Belongs to the CN hydrolase family. Apolipoprotein N-acyltransferase subfamily.</text>
</comment>
<dbReference type="InterPro" id="IPR045378">
    <property type="entry name" value="LNT_N"/>
</dbReference>
<keyword evidence="6 9" id="KW-1133">Transmembrane helix</keyword>
<dbReference type="STRING" id="762983.HMPREF9444_01179"/>
<dbReference type="SUPFAM" id="SSF56317">
    <property type="entry name" value="Carbon-nitrogen hydrolase"/>
    <property type="match status" value="1"/>
</dbReference>
<dbReference type="OrthoDB" id="9804277at2"/>
<feature type="domain" description="CN hydrolase" evidence="10">
    <location>
        <begin position="239"/>
        <end position="485"/>
    </location>
</feature>
<dbReference type="PANTHER" id="PTHR38686:SF1">
    <property type="entry name" value="APOLIPOPROTEIN N-ACYLTRANSFERASE"/>
    <property type="match status" value="1"/>
</dbReference>
<evidence type="ECO:0000256" key="2">
    <source>
        <dbReference type="ARBA" id="ARBA00010065"/>
    </source>
</evidence>
<dbReference type="Pfam" id="PF20154">
    <property type="entry name" value="LNT_N"/>
    <property type="match status" value="1"/>
</dbReference>
<dbReference type="HOGENOM" id="CLU_019563_3_0_6"/>
<dbReference type="InterPro" id="IPR003010">
    <property type="entry name" value="C-N_Hydrolase"/>
</dbReference>
<evidence type="ECO:0000256" key="3">
    <source>
        <dbReference type="ARBA" id="ARBA00022475"/>
    </source>
</evidence>
<gene>
    <name evidence="9 11" type="primary">lnt</name>
    <name evidence="11" type="ORF">HMPREF9444_01179</name>
</gene>
<dbReference type="HAMAP" id="MF_01148">
    <property type="entry name" value="Lnt"/>
    <property type="match status" value="1"/>
</dbReference>
<proteinExistence type="inferred from homology"/>
<dbReference type="PANTHER" id="PTHR38686">
    <property type="entry name" value="APOLIPOPROTEIN N-ACYLTRANSFERASE"/>
    <property type="match status" value="1"/>
</dbReference>
<organism evidence="11 12">
    <name type="scientific">Succinatimonas hippei (strain DSM 22608 / JCM 16073 / KCTC 15190 / YIT 12066)</name>
    <dbReference type="NCBI Taxonomy" id="762983"/>
    <lineage>
        <taxon>Bacteria</taxon>
        <taxon>Pseudomonadati</taxon>
        <taxon>Pseudomonadota</taxon>
        <taxon>Gammaproteobacteria</taxon>
        <taxon>Aeromonadales</taxon>
        <taxon>Succinivibrionaceae</taxon>
        <taxon>Succinatimonas</taxon>
    </lineage>
</organism>
<feature type="transmembrane region" description="Helical" evidence="9">
    <location>
        <begin position="21"/>
        <end position="42"/>
    </location>
</feature>
<evidence type="ECO:0000256" key="6">
    <source>
        <dbReference type="ARBA" id="ARBA00022989"/>
    </source>
</evidence>
<keyword evidence="8 9" id="KW-0012">Acyltransferase</keyword>
<keyword evidence="4 9" id="KW-0808">Transferase</keyword>
<keyword evidence="5 9" id="KW-0812">Transmembrane</keyword>
<dbReference type="AlphaFoldDB" id="E8LKE1"/>
<comment type="function">
    <text evidence="9">Catalyzes the phospholipid dependent N-acylation of the N-terminal cysteine of apolipoprotein, the last step in lipoprotein maturation.</text>
</comment>
<evidence type="ECO:0000259" key="10">
    <source>
        <dbReference type="PROSITE" id="PS50263"/>
    </source>
</evidence>
<dbReference type="InterPro" id="IPR036526">
    <property type="entry name" value="C-N_Hydrolase_sf"/>
</dbReference>
<dbReference type="NCBIfam" id="TIGR00546">
    <property type="entry name" value="lnt"/>
    <property type="match status" value="1"/>
</dbReference>
<comment type="catalytic activity">
    <reaction evidence="9">
        <text>N-terminal S-1,2-diacyl-sn-glyceryl-L-cysteinyl-[lipoprotein] + a glycerophospholipid = N-acyl-S-1,2-diacyl-sn-glyceryl-L-cysteinyl-[lipoprotein] + a 2-acyl-sn-glycero-3-phospholipid + H(+)</text>
        <dbReference type="Rhea" id="RHEA:48228"/>
        <dbReference type="Rhea" id="RHEA-COMP:14681"/>
        <dbReference type="Rhea" id="RHEA-COMP:14684"/>
        <dbReference type="ChEBI" id="CHEBI:15378"/>
        <dbReference type="ChEBI" id="CHEBI:136912"/>
        <dbReference type="ChEBI" id="CHEBI:140656"/>
        <dbReference type="ChEBI" id="CHEBI:140657"/>
        <dbReference type="ChEBI" id="CHEBI:140660"/>
        <dbReference type="EC" id="2.3.1.269"/>
    </reaction>
</comment>
<comment type="caution">
    <text evidence="11">The sequence shown here is derived from an EMBL/GenBank/DDBJ whole genome shotgun (WGS) entry which is preliminary data.</text>
</comment>
<dbReference type="RefSeq" id="WP_009143379.1">
    <property type="nucleotide sequence ID" value="NZ_GL830991.1"/>
</dbReference>
<comment type="subcellular location">
    <subcellularLocation>
        <location evidence="1 9">Cell membrane</location>
        <topology evidence="1 9">Multi-pass membrane protein</topology>
    </subcellularLocation>
</comment>
<dbReference type="UniPathway" id="UPA00666"/>
<dbReference type="CDD" id="cd07571">
    <property type="entry name" value="ALP_N-acyl_transferase"/>
    <property type="match status" value="1"/>
</dbReference>
<feature type="transmembrane region" description="Helical" evidence="9">
    <location>
        <begin position="495"/>
        <end position="514"/>
    </location>
</feature>
<dbReference type="EMBL" id="AEVO01000055">
    <property type="protein sequence ID" value="EFY07024.1"/>
    <property type="molecule type" value="Genomic_DNA"/>
</dbReference>
<reference evidence="11 12" key="1">
    <citation type="submission" date="2011-01" db="EMBL/GenBank/DDBJ databases">
        <authorList>
            <person name="Weinstock G."/>
            <person name="Sodergren E."/>
            <person name="Clifton S."/>
            <person name="Fulton L."/>
            <person name="Fulton B."/>
            <person name="Courtney L."/>
            <person name="Fronick C."/>
            <person name="Harrison M."/>
            <person name="Strong C."/>
            <person name="Farmer C."/>
            <person name="Delahaunty K."/>
            <person name="Markovic C."/>
            <person name="Hall O."/>
            <person name="Minx P."/>
            <person name="Tomlinson C."/>
            <person name="Mitreva M."/>
            <person name="Hou S."/>
            <person name="Chen J."/>
            <person name="Wollam A."/>
            <person name="Pepin K.H."/>
            <person name="Johnson M."/>
            <person name="Bhonagiri V."/>
            <person name="Zhang X."/>
            <person name="Suruliraj S."/>
            <person name="Warren W."/>
            <person name="Chinwalla A."/>
            <person name="Mardis E.R."/>
            <person name="Wilson R.K."/>
        </authorList>
    </citation>
    <scope>NUCLEOTIDE SEQUENCE [LARGE SCALE GENOMIC DNA]</scope>
    <source>
        <strain evidence="12">DSM 22608 / JCM 16073 / KCTC 15190 / YIT 12066</strain>
    </source>
</reference>
<dbReference type="Gene3D" id="3.60.110.10">
    <property type="entry name" value="Carbon-nitrogen hydrolase"/>
    <property type="match status" value="1"/>
</dbReference>
<evidence type="ECO:0000256" key="9">
    <source>
        <dbReference type="HAMAP-Rule" id="MF_01148"/>
    </source>
</evidence>
<dbReference type="Pfam" id="PF00795">
    <property type="entry name" value="CN_hydrolase"/>
    <property type="match status" value="1"/>
</dbReference>
<keyword evidence="11" id="KW-0449">Lipoprotein</keyword>
<comment type="pathway">
    <text evidence="9">Protein modification; lipoprotein biosynthesis (N-acyl transfer).</text>
</comment>
<evidence type="ECO:0000256" key="4">
    <source>
        <dbReference type="ARBA" id="ARBA00022679"/>
    </source>
</evidence>
<dbReference type="Proteomes" id="UP000018458">
    <property type="component" value="Unassembled WGS sequence"/>
</dbReference>
<evidence type="ECO:0000256" key="5">
    <source>
        <dbReference type="ARBA" id="ARBA00022692"/>
    </source>
</evidence>
<dbReference type="PROSITE" id="PS50263">
    <property type="entry name" value="CN_HYDROLASE"/>
    <property type="match status" value="1"/>
</dbReference>
<dbReference type="GO" id="GO:0016410">
    <property type="term" value="F:N-acyltransferase activity"/>
    <property type="evidence" value="ECO:0007669"/>
    <property type="project" value="UniProtKB-UniRule"/>
</dbReference>
<feature type="transmembrane region" description="Helical" evidence="9">
    <location>
        <begin position="178"/>
        <end position="200"/>
    </location>
</feature>
<sequence>MIFIRKFLDNINNLTVLKAFFISKKGIILSMFAAGFLASFGFAPYSSFVAILAAYFVLFLLCFNFDTKKQVFLAVLLFFTVQNAVTLYWLNFVMEDFGKLPIFASLAIEILFSFYLALPYAICAVIAFMLAKKAKTSAIACFMPISFCLADFIVGYLFTGFPWMYIGNAMQTGPFSSYAPLIGVRGINLLAYIFVGALALTATRRFLYLPVAGIIFVFGILTMGIRFTVDTCSLNVVLVQGNIKPEVKWDPQHVMPSIGKYWNLTEPYIKPNTLIVWSESSIPLYIEESGDLLNDLNTVVNSKSARLITGIQHIDLRTKESFNSMILLGDKPSFSIDNLARYDKKHLVPFGEIVPFEKYLRPLGSIFNFPMSGFSKGEEQQDPFNVFSYNLLPVICYESIFPELVRNEDSAEINGIVMVSNDGWFGQTRGPLEHLAIAKIRALELQKPVLRSTNNGITAIIDAKGTVSASIPANEASVLSAQVTLTKGLTPYARFGNIPFFIMLCIAFCCGFIVRNHHSSNLDENLRSLIRP</sequence>
<dbReference type="GO" id="GO:0005886">
    <property type="term" value="C:plasma membrane"/>
    <property type="evidence" value="ECO:0007669"/>
    <property type="project" value="UniProtKB-SubCell"/>
</dbReference>
<protein>
    <recommendedName>
        <fullName evidence="9">Apolipoprotein N-acyltransferase</fullName>
        <shortName evidence="9">ALP N-acyltransferase</shortName>
        <ecNumber evidence="9">2.3.1.269</ecNumber>
    </recommendedName>
</protein>
<evidence type="ECO:0000256" key="7">
    <source>
        <dbReference type="ARBA" id="ARBA00023136"/>
    </source>
</evidence>
<evidence type="ECO:0000313" key="12">
    <source>
        <dbReference type="Proteomes" id="UP000018458"/>
    </source>
</evidence>
<keyword evidence="3 9" id="KW-1003">Cell membrane</keyword>
<keyword evidence="12" id="KW-1185">Reference proteome</keyword>
<feature type="transmembrane region" description="Helical" evidence="9">
    <location>
        <begin position="48"/>
        <end position="65"/>
    </location>
</feature>
<feature type="transmembrane region" description="Helical" evidence="9">
    <location>
        <begin position="138"/>
        <end position="158"/>
    </location>
</feature>
<evidence type="ECO:0000256" key="8">
    <source>
        <dbReference type="ARBA" id="ARBA00023315"/>
    </source>
</evidence>
<dbReference type="GO" id="GO:0042158">
    <property type="term" value="P:lipoprotein biosynthetic process"/>
    <property type="evidence" value="ECO:0007669"/>
    <property type="project" value="UniProtKB-UniRule"/>
</dbReference>
<feature type="transmembrane region" description="Helical" evidence="9">
    <location>
        <begin position="72"/>
        <end position="90"/>
    </location>
</feature>
<name>E8LKE1_SUCHY</name>
<dbReference type="InterPro" id="IPR004563">
    <property type="entry name" value="Apolipo_AcylTrfase"/>
</dbReference>
<accession>E8LKE1</accession>
<evidence type="ECO:0000256" key="1">
    <source>
        <dbReference type="ARBA" id="ARBA00004651"/>
    </source>
</evidence>
<feature type="transmembrane region" description="Helical" evidence="9">
    <location>
        <begin position="102"/>
        <end position="131"/>
    </location>
</feature>
<keyword evidence="7 9" id="KW-0472">Membrane</keyword>